<comment type="caution">
    <text evidence="3">The sequence shown here is derived from an EMBL/GenBank/DDBJ whole genome shotgun (WGS) entry which is preliminary data.</text>
</comment>
<dbReference type="GO" id="GO:0016787">
    <property type="term" value="F:hydrolase activity"/>
    <property type="evidence" value="ECO:0007669"/>
    <property type="project" value="UniProtKB-KW"/>
</dbReference>
<evidence type="ECO:0000259" key="2">
    <source>
        <dbReference type="Pfam" id="PF20434"/>
    </source>
</evidence>
<sequence length="305" mass="35306">MSLTSTVLNILFKKGDAKRDRGLTTPENIERFDNLNYYGNISEEHLLDVYYPKDTEKLLPLIISIHGGGWVYGNKEAYQFYCMNLAQYGFTVVNFNYRLAPKNTFPAALEDVNSVFHWVKNNSTKFHMDLNNLFIVGDSAGAQIASQYAAIITNSNYAKLFDFKMPNIKIKAMGLNHGMYDPLDRLKNNDTKKWYRNLLNALMKDYLGKEFHKYEKEMDFQSNITSSFPPSFVTCSVNDRVVGIQPVFLSKLKSAGIHYIYKEYGHEDKTSGHVFHLDFRKKEATILNNEQIEFFRQYIGKRVDV</sequence>
<protein>
    <submittedName>
        <fullName evidence="3">Lipase</fullName>
    </submittedName>
</protein>
<evidence type="ECO:0000313" key="4">
    <source>
        <dbReference type="Proteomes" id="UP000075476"/>
    </source>
</evidence>
<dbReference type="Proteomes" id="UP000075476">
    <property type="component" value="Unassembled WGS sequence"/>
</dbReference>
<dbReference type="AlphaFoldDB" id="A0A9X0MK73"/>
<proteinExistence type="predicted"/>
<organism evidence="3 4">
    <name type="scientific">Bacillus cereus</name>
    <dbReference type="NCBI Taxonomy" id="1396"/>
    <lineage>
        <taxon>Bacteria</taxon>
        <taxon>Bacillati</taxon>
        <taxon>Bacillota</taxon>
        <taxon>Bacilli</taxon>
        <taxon>Bacillales</taxon>
        <taxon>Bacillaceae</taxon>
        <taxon>Bacillus</taxon>
        <taxon>Bacillus cereus group</taxon>
    </lineage>
</organism>
<dbReference type="RefSeq" id="WP_061663087.1">
    <property type="nucleotide sequence ID" value="NZ_LOMO01000028.1"/>
</dbReference>
<accession>A0A9X0MK73</accession>
<feature type="domain" description="BD-FAE-like" evidence="2">
    <location>
        <begin position="47"/>
        <end position="245"/>
    </location>
</feature>
<dbReference type="SUPFAM" id="SSF53474">
    <property type="entry name" value="alpha/beta-Hydrolases"/>
    <property type="match status" value="1"/>
</dbReference>
<dbReference type="InterPro" id="IPR049492">
    <property type="entry name" value="BD-FAE-like_dom"/>
</dbReference>
<dbReference type="PANTHER" id="PTHR48081">
    <property type="entry name" value="AB HYDROLASE SUPERFAMILY PROTEIN C4A8.06C"/>
    <property type="match status" value="1"/>
</dbReference>
<dbReference type="InterPro" id="IPR050300">
    <property type="entry name" value="GDXG_lipolytic_enzyme"/>
</dbReference>
<dbReference type="Pfam" id="PF20434">
    <property type="entry name" value="BD-FAE"/>
    <property type="match status" value="1"/>
</dbReference>
<evidence type="ECO:0000313" key="3">
    <source>
        <dbReference type="EMBL" id="KXY47200.1"/>
    </source>
</evidence>
<name>A0A9X0MK73_BACCE</name>
<gene>
    <name evidence="3" type="ORF">AT268_25745</name>
</gene>
<dbReference type="Gene3D" id="3.40.50.1820">
    <property type="entry name" value="alpha/beta hydrolase"/>
    <property type="match status" value="1"/>
</dbReference>
<evidence type="ECO:0000256" key="1">
    <source>
        <dbReference type="ARBA" id="ARBA00022801"/>
    </source>
</evidence>
<dbReference type="EMBL" id="LOMO01000028">
    <property type="protein sequence ID" value="KXY47200.1"/>
    <property type="molecule type" value="Genomic_DNA"/>
</dbReference>
<keyword evidence="1" id="KW-0378">Hydrolase</keyword>
<reference evidence="3 4" key="1">
    <citation type="submission" date="2015-12" db="EMBL/GenBank/DDBJ databases">
        <title>Bacillus cereus Group isolate.</title>
        <authorList>
            <person name="Kovac J."/>
        </authorList>
    </citation>
    <scope>NUCLEOTIDE SEQUENCE [LARGE SCALE GENOMIC DNA]</scope>
    <source>
        <strain evidence="3 4">FSL K6-0073</strain>
    </source>
</reference>
<dbReference type="InterPro" id="IPR029058">
    <property type="entry name" value="AB_hydrolase_fold"/>
</dbReference>